<protein>
    <submittedName>
        <fullName evidence="5">Methyltransferase domain-containing protein</fullName>
    </submittedName>
</protein>
<evidence type="ECO:0000259" key="4">
    <source>
        <dbReference type="Pfam" id="PF08241"/>
    </source>
</evidence>
<sequence length="257" mass="27011">MPSTPLIALDSPTAVDGRHIRAVTFQRVRMEYVTGLLDRHGITPAGGHALVIGGGRGPLAAGLARLGFVVTAVDPSPDATAMAREAHESAGLAAAIDTRTAPPTDLGVPAAEFDLVYAADTFEVTADLDGAVAEAARALRPGGVLAYDTVNRTPVARLLYLGAFQRLGSTRIMPPGRYAAERLRTPAEMAAALIRHGIEPGDVTAFKPRQVRSLVTATRARRRGEITDAELPELVDMVAVPDGKPVVTYLGHGTAQR</sequence>
<reference evidence="5 6" key="1">
    <citation type="submission" date="2020-02" db="EMBL/GenBank/DDBJ databases">
        <title>Whole-genome analyses of novel actinobacteria.</title>
        <authorList>
            <person name="Sahin N."/>
        </authorList>
    </citation>
    <scope>NUCLEOTIDE SEQUENCE [LARGE SCALE GENOMIC DNA]</scope>
    <source>
        <strain evidence="5 6">A7024</strain>
    </source>
</reference>
<dbReference type="Proteomes" id="UP000481583">
    <property type="component" value="Unassembled WGS sequence"/>
</dbReference>
<dbReference type="Pfam" id="PF08241">
    <property type="entry name" value="Methyltransf_11"/>
    <property type="match status" value="1"/>
</dbReference>
<evidence type="ECO:0000256" key="3">
    <source>
        <dbReference type="ARBA" id="ARBA00022691"/>
    </source>
</evidence>
<dbReference type="Gene3D" id="3.40.50.150">
    <property type="entry name" value="Vaccinia Virus protein VP39"/>
    <property type="match status" value="1"/>
</dbReference>
<dbReference type="EMBL" id="JAAKZV010000104">
    <property type="protein sequence ID" value="NGN66650.1"/>
    <property type="molecule type" value="Genomic_DNA"/>
</dbReference>
<dbReference type="AlphaFoldDB" id="A0A6G4U4I4"/>
<dbReference type="SUPFAM" id="SSF53335">
    <property type="entry name" value="S-adenosyl-L-methionine-dependent methyltransferases"/>
    <property type="match status" value="1"/>
</dbReference>
<accession>A0A6G4U4I4</accession>
<dbReference type="InterPro" id="IPR029063">
    <property type="entry name" value="SAM-dependent_MTases_sf"/>
</dbReference>
<evidence type="ECO:0000256" key="2">
    <source>
        <dbReference type="ARBA" id="ARBA00022679"/>
    </source>
</evidence>
<dbReference type="CDD" id="cd02440">
    <property type="entry name" value="AdoMet_MTases"/>
    <property type="match status" value="1"/>
</dbReference>
<dbReference type="RefSeq" id="WP_165239959.1">
    <property type="nucleotide sequence ID" value="NZ_JAAKZV010000104.1"/>
</dbReference>
<keyword evidence="2 5" id="KW-0808">Transferase</keyword>
<keyword evidence="6" id="KW-1185">Reference proteome</keyword>
<gene>
    <name evidence="5" type="ORF">G5C51_22440</name>
</gene>
<comment type="caution">
    <text evidence="5">The sequence shown here is derived from an EMBL/GenBank/DDBJ whole genome shotgun (WGS) entry which is preliminary data.</text>
</comment>
<evidence type="ECO:0000313" key="5">
    <source>
        <dbReference type="EMBL" id="NGN66650.1"/>
    </source>
</evidence>
<dbReference type="PANTHER" id="PTHR43464:SF19">
    <property type="entry name" value="UBIQUINONE BIOSYNTHESIS O-METHYLTRANSFERASE, MITOCHONDRIAL"/>
    <property type="match status" value="1"/>
</dbReference>
<proteinExistence type="predicted"/>
<feature type="domain" description="Methyltransferase type 11" evidence="4">
    <location>
        <begin position="51"/>
        <end position="146"/>
    </location>
</feature>
<dbReference type="PANTHER" id="PTHR43464">
    <property type="entry name" value="METHYLTRANSFERASE"/>
    <property type="match status" value="1"/>
</dbReference>
<keyword evidence="1 5" id="KW-0489">Methyltransferase</keyword>
<evidence type="ECO:0000313" key="6">
    <source>
        <dbReference type="Proteomes" id="UP000481583"/>
    </source>
</evidence>
<organism evidence="5 6">
    <name type="scientific">Streptomyces coryli</name>
    <dbReference type="NCBI Taxonomy" id="1128680"/>
    <lineage>
        <taxon>Bacteria</taxon>
        <taxon>Bacillati</taxon>
        <taxon>Actinomycetota</taxon>
        <taxon>Actinomycetes</taxon>
        <taxon>Kitasatosporales</taxon>
        <taxon>Streptomycetaceae</taxon>
        <taxon>Streptomyces</taxon>
    </lineage>
</organism>
<dbReference type="GO" id="GO:0032259">
    <property type="term" value="P:methylation"/>
    <property type="evidence" value="ECO:0007669"/>
    <property type="project" value="UniProtKB-KW"/>
</dbReference>
<dbReference type="GO" id="GO:0010420">
    <property type="term" value="F:polyprenyldihydroxybenzoate methyltransferase activity"/>
    <property type="evidence" value="ECO:0007669"/>
    <property type="project" value="TreeGrafter"/>
</dbReference>
<keyword evidence="3" id="KW-0949">S-adenosyl-L-methionine</keyword>
<name>A0A6G4U4I4_9ACTN</name>
<evidence type="ECO:0000256" key="1">
    <source>
        <dbReference type="ARBA" id="ARBA00022603"/>
    </source>
</evidence>
<dbReference type="InterPro" id="IPR013216">
    <property type="entry name" value="Methyltransf_11"/>
</dbReference>